<accession>V5AS54</accession>
<feature type="transmembrane region" description="Helical" evidence="1">
    <location>
        <begin position="222"/>
        <end position="248"/>
    </location>
</feature>
<gene>
    <name evidence="3" type="ORF">TCDM_13653</name>
</gene>
<feature type="signal peptide" evidence="2">
    <location>
        <begin position="1"/>
        <end position="28"/>
    </location>
</feature>
<keyword evidence="2" id="KW-0732">Signal</keyword>
<dbReference type="VEuPathDB" id="TriTrypDB:TCDM_13653"/>
<dbReference type="AlphaFoldDB" id="V5AS54"/>
<proteinExistence type="predicted"/>
<evidence type="ECO:0008006" key="5">
    <source>
        <dbReference type="Google" id="ProtNLM"/>
    </source>
</evidence>
<evidence type="ECO:0000313" key="3">
    <source>
        <dbReference type="EMBL" id="ESS54918.1"/>
    </source>
</evidence>
<comment type="caution">
    <text evidence="3">The sequence shown here is derived from an EMBL/GenBank/DDBJ whole genome shotgun (WGS) entry which is preliminary data.</text>
</comment>
<evidence type="ECO:0000256" key="1">
    <source>
        <dbReference type="SAM" id="Phobius"/>
    </source>
</evidence>
<dbReference type="OrthoDB" id="10425675at2759"/>
<feature type="chain" id="PRO_5004730790" description="Mucin TcMUCII" evidence="2">
    <location>
        <begin position="29"/>
        <end position="275"/>
    </location>
</feature>
<feature type="transmembrane region" description="Helical" evidence="1">
    <location>
        <begin position="111"/>
        <end position="135"/>
    </location>
</feature>
<feature type="transmembrane region" description="Helical" evidence="1">
    <location>
        <begin position="141"/>
        <end position="161"/>
    </location>
</feature>
<evidence type="ECO:0000313" key="4">
    <source>
        <dbReference type="Proteomes" id="UP000017861"/>
    </source>
</evidence>
<dbReference type="EMBL" id="AYLP01001173">
    <property type="protein sequence ID" value="ESS54918.1"/>
    <property type="molecule type" value="Genomic_DNA"/>
</dbReference>
<dbReference type="Proteomes" id="UP000017861">
    <property type="component" value="Unassembled WGS sequence"/>
</dbReference>
<keyword evidence="1" id="KW-0472">Membrane</keyword>
<evidence type="ECO:0000256" key="2">
    <source>
        <dbReference type="SAM" id="SignalP"/>
    </source>
</evidence>
<name>V5AS54_TRYCR</name>
<sequence>MRLRCTFLLCVPPHTLLPLFFFVALCFCRHTQPHTHKMHIAVDLNAPFVVHAGSCVWRLLSSSVAMRRRGEERERSPSLFSCGCGAARVTALSWAPCPIEGGMDEGSLARVAVVVAAAFGHFPGAVAMSWGRWWWMSSPPAWWVAAGVVCLPCVDAVSWCVNYAAGPAALSSCCLLSLTVSAALRPSPSCSIPFPSGSPISSLTPATPLRVMMTAMMTMVTVRLRVVCAVLVPALLCCCLFPCVWRLLRVLEMYLVMRMRWLCRWMCRVLRVTTY</sequence>
<protein>
    <recommendedName>
        <fullName evidence="5">Mucin TcMUCII</fullName>
    </recommendedName>
</protein>
<keyword evidence="1" id="KW-0812">Transmembrane</keyword>
<organism evidence="3 4">
    <name type="scientific">Trypanosoma cruzi Dm28c</name>
    <dbReference type="NCBI Taxonomy" id="1416333"/>
    <lineage>
        <taxon>Eukaryota</taxon>
        <taxon>Discoba</taxon>
        <taxon>Euglenozoa</taxon>
        <taxon>Kinetoplastea</taxon>
        <taxon>Metakinetoplastina</taxon>
        <taxon>Trypanosomatida</taxon>
        <taxon>Trypanosomatidae</taxon>
        <taxon>Trypanosoma</taxon>
        <taxon>Schizotrypanum</taxon>
    </lineage>
</organism>
<reference evidence="3 4" key="1">
    <citation type="journal article" date="2014" name="Genome Announc.">
        <title>Trypanosoma cruzi Clone Dm28c Draft Genome Sequence.</title>
        <authorList>
            <person name="Grisard E.C."/>
            <person name="Teixeira S.M."/>
            <person name="de Almeida L.G."/>
            <person name="Stoco P.H."/>
            <person name="Gerber A.L."/>
            <person name="Talavera-Lopez C."/>
            <person name="Lima O.C."/>
            <person name="Andersson B."/>
            <person name="de Vasconcelos A.T."/>
        </authorList>
    </citation>
    <scope>NUCLEOTIDE SEQUENCE [LARGE SCALE GENOMIC DNA]</scope>
    <source>
        <strain evidence="3 4">Dm28c</strain>
    </source>
</reference>
<keyword evidence="1" id="KW-1133">Transmembrane helix</keyword>
<feature type="transmembrane region" description="Helical" evidence="1">
    <location>
        <begin position="38"/>
        <end position="60"/>
    </location>
</feature>